<dbReference type="RefSeq" id="XP_009494252.1">
    <property type="nucleotide sequence ID" value="XM_009495977.1"/>
</dbReference>
<dbReference type="eggNOG" id="ENOG502S5MZ">
    <property type="taxonomic scope" value="Eukaryota"/>
</dbReference>
<dbReference type="STRING" id="691883.A0A058ZA07"/>
<dbReference type="EMBL" id="KB932203">
    <property type="protein sequence ID" value="KCV71129.1"/>
    <property type="molecule type" value="Genomic_DNA"/>
</dbReference>
<proteinExistence type="predicted"/>
<evidence type="ECO:0000313" key="2">
    <source>
        <dbReference type="Proteomes" id="UP000030693"/>
    </source>
</evidence>
<dbReference type="GeneID" id="20526805"/>
<evidence type="ECO:0008006" key="3">
    <source>
        <dbReference type="Google" id="ProtNLM"/>
    </source>
</evidence>
<evidence type="ECO:0000313" key="1">
    <source>
        <dbReference type="EMBL" id="KCV71129.1"/>
    </source>
</evidence>
<accession>A0A058ZA07</accession>
<organism evidence="1">
    <name type="scientific">Fonticula alba</name>
    <name type="common">Slime mold</name>
    <dbReference type="NCBI Taxonomy" id="691883"/>
    <lineage>
        <taxon>Eukaryota</taxon>
        <taxon>Rotosphaerida</taxon>
        <taxon>Fonticulaceae</taxon>
        <taxon>Fonticula</taxon>
    </lineage>
</organism>
<dbReference type="OrthoDB" id="71260at2759"/>
<dbReference type="Gene3D" id="3.40.630.40">
    <property type="entry name" value="Zn-dependent exopeptidases"/>
    <property type="match status" value="1"/>
</dbReference>
<name>A0A058ZA07_FONAL</name>
<protein>
    <recommendedName>
        <fullName evidence="3">N-formylglutamate amidohydrolase</fullName>
    </recommendedName>
</protein>
<reference evidence="1" key="1">
    <citation type="submission" date="2013-04" db="EMBL/GenBank/DDBJ databases">
        <title>The Genome Sequence of Fonticula alba ATCC 38817.</title>
        <authorList>
            <consortium name="The Broad Institute Genomics Platform"/>
            <person name="Russ C."/>
            <person name="Cuomo C."/>
            <person name="Burger G."/>
            <person name="Gray M.W."/>
            <person name="Holland P.W.H."/>
            <person name="King N."/>
            <person name="Lang F.B.F."/>
            <person name="Roger A.J."/>
            <person name="Ruiz-Trillo I."/>
            <person name="Brown M."/>
            <person name="Walker B."/>
            <person name="Young S."/>
            <person name="Zeng Q."/>
            <person name="Gargeya S."/>
            <person name="Fitzgerald M."/>
            <person name="Haas B."/>
            <person name="Abouelleil A."/>
            <person name="Allen A.W."/>
            <person name="Alvarado L."/>
            <person name="Arachchi H.M."/>
            <person name="Berlin A.M."/>
            <person name="Chapman S.B."/>
            <person name="Gainer-Dewar J."/>
            <person name="Goldberg J."/>
            <person name="Griggs A."/>
            <person name="Gujja S."/>
            <person name="Hansen M."/>
            <person name="Howarth C."/>
            <person name="Imamovic A."/>
            <person name="Ireland A."/>
            <person name="Larimer J."/>
            <person name="McCowan C."/>
            <person name="Murphy C."/>
            <person name="Pearson M."/>
            <person name="Poon T.W."/>
            <person name="Priest M."/>
            <person name="Roberts A."/>
            <person name="Saif S."/>
            <person name="Shea T."/>
            <person name="Sisk P."/>
            <person name="Sykes S."/>
            <person name="Wortman J."/>
            <person name="Nusbaum C."/>
            <person name="Birren B."/>
        </authorList>
    </citation>
    <scope>NUCLEOTIDE SEQUENCE [LARGE SCALE GENOMIC DNA]</scope>
    <source>
        <strain evidence="1">ATCC 38817</strain>
    </source>
</reference>
<dbReference type="Proteomes" id="UP000030693">
    <property type="component" value="Unassembled WGS sequence"/>
</dbReference>
<dbReference type="AlphaFoldDB" id="A0A058ZA07"/>
<gene>
    <name evidence="1" type="ORF">H696_02080</name>
</gene>
<keyword evidence="2" id="KW-1185">Reference proteome</keyword>
<sequence length="463" mass="49989">MTESTATPSPLTVLRSPNGHVEWHPGTVPIVICVPHDGQQEADHLPDRPRGVHEPDRNTRAAALAISESFRNSRKIAAFFFGEAVTDQQQAVPHLIISNLPRSKLDPNRSIGEAAQGLPDASRAWYAYHSYIERAKQLAYRQTLSLCSASPAARLHLARGIGPCWPPRVLLIDLHGQSHPEDWLEVGYCIPAHGLRDIRQASLTAATPEASPFRLYHLLDIVRNTSVRAAIEDECLATAIETIIDRNHHSDLCPESVQATAKRIWCLLGGCRSLGSHIAARGWRAVPSLEDALPFGKAPAKTGAGVEPATPPAMTVAMGPAGLSPSDPPLPGVPCMSGGTPTTTCNYFFGGYTSIRHGSMSSPSRASRCSFSRPGLDGLPQQPLAEGEAIDRSHNISCVSVCDAYQVELSPRCRDPSNIANFSRDFSFAVAEFYAKNYLSPSFNLVDEKCRCPTGGPEPVTGQ</sequence>